<reference evidence="2 3" key="1">
    <citation type="submission" date="2017-02" db="EMBL/GenBank/DDBJ databases">
        <title>Complete genome sequence of the cold-active Pseudoalteromonas aliena strain EH1 isolated from Arctic seawater.</title>
        <authorList>
            <person name="Kim E."/>
            <person name="Heo E."/>
            <person name="Kim H."/>
            <person name="Kim D."/>
        </authorList>
    </citation>
    <scope>NUCLEOTIDE SEQUENCE [LARGE SCALE GENOMIC DNA]</scope>
    <source>
        <strain evidence="2 3">EH1</strain>
    </source>
</reference>
<dbReference type="AlphaFoldDB" id="A0A1Q2H354"/>
<keyword evidence="1" id="KW-0472">Membrane</keyword>
<feature type="transmembrane region" description="Helical" evidence="1">
    <location>
        <begin position="88"/>
        <end position="109"/>
    </location>
</feature>
<feature type="transmembrane region" description="Helical" evidence="1">
    <location>
        <begin position="7"/>
        <end position="27"/>
    </location>
</feature>
<keyword evidence="1" id="KW-0812">Transmembrane</keyword>
<evidence type="ECO:0000256" key="1">
    <source>
        <dbReference type="SAM" id="Phobius"/>
    </source>
</evidence>
<dbReference type="Proteomes" id="UP000188243">
    <property type="component" value="Chromosome"/>
</dbReference>
<protein>
    <submittedName>
        <fullName evidence="2">Uncharacterized protein</fullName>
    </submittedName>
</protein>
<gene>
    <name evidence="2" type="ORF">B0W48_19595</name>
</gene>
<feature type="transmembrane region" description="Helical" evidence="1">
    <location>
        <begin position="42"/>
        <end position="67"/>
    </location>
</feature>
<dbReference type="EMBL" id="CP019628">
    <property type="protein sequence ID" value="AQQ01783.1"/>
    <property type="molecule type" value="Genomic_DNA"/>
</dbReference>
<keyword evidence="1" id="KW-1133">Transmembrane helix</keyword>
<evidence type="ECO:0000313" key="2">
    <source>
        <dbReference type="EMBL" id="AQQ01783.1"/>
    </source>
</evidence>
<sequence length="196" mass="23296">MKKIYDNLLLVAIILPILLCITIPILMDFTDPPFISNELYDVVFFIVLPIICCALFIYLNILIFNKYKRCSKYRKSLKYNFSNTKMKLASIFVYPLSPLLIYGILHIFISDPIKLWAYYTQGDYWYKEYILTDVQECGAEYEDSCTRLYFKDPTTNKIHDFRWYDDKSTIMSNKNDYVYIVGEASLFGYIVRDLER</sequence>
<dbReference type="KEGG" id="paln:B0W48_19595"/>
<proteinExistence type="predicted"/>
<accession>A0A1Q2H354</accession>
<organism evidence="2 3">
    <name type="scientific">Pseudoalteromonas aliena</name>
    <dbReference type="NCBI Taxonomy" id="247523"/>
    <lineage>
        <taxon>Bacteria</taxon>
        <taxon>Pseudomonadati</taxon>
        <taxon>Pseudomonadota</taxon>
        <taxon>Gammaproteobacteria</taxon>
        <taxon>Alteromonadales</taxon>
        <taxon>Pseudoalteromonadaceae</taxon>
        <taxon>Pseudoalteromonas</taxon>
    </lineage>
</organism>
<evidence type="ECO:0000313" key="3">
    <source>
        <dbReference type="Proteomes" id="UP000188243"/>
    </source>
</evidence>
<name>A0A1Q2H354_9GAMM</name>